<organism evidence="3 4">
    <name type="scientific">Winogradskyella epiphytica</name>
    <dbReference type="NCBI Taxonomy" id="262005"/>
    <lineage>
        <taxon>Bacteria</taxon>
        <taxon>Pseudomonadati</taxon>
        <taxon>Bacteroidota</taxon>
        <taxon>Flavobacteriia</taxon>
        <taxon>Flavobacteriales</taxon>
        <taxon>Flavobacteriaceae</taxon>
        <taxon>Winogradskyella</taxon>
    </lineage>
</organism>
<dbReference type="AlphaFoldDB" id="A0A2V4WUN6"/>
<dbReference type="OrthoDB" id="9788959at2"/>
<comment type="caution">
    <text evidence="3">The sequence shown here is derived from an EMBL/GenBank/DDBJ whole genome shotgun (WGS) entry which is preliminary data.</text>
</comment>
<dbReference type="Proteomes" id="UP000248054">
    <property type="component" value="Unassembled WGS sequence"/>
</dbReference>
<dbReference type="InterPro" id="IPR006016">
    <property type="entry name" value="UspA"/>
</dbReference>
<evidence type="ECO:0000313" key="3">
    <source>
        <dbReference type="EMBL" id="PYE80148.1"/>
    </source>
</evidence>
<dbReference type="CDD" id="cd00293">
    <property type="entry name" value="USP-like"/>
    <property type="match status" value="1"/>
</dbReference>
<dbReference type="PRINTS" id="PR01438">
    <property type="entry name" value="UNVRSLSTRESS"/>
</dbReference>
<name>A0A2V4WUN6_9FLAO</name>
<evidence type="ECO:0000259" key="2">
    <source>
        <dbReference type="Pfam" id="PF00582"/>
    </source>
</evidence>
<dbReference type="PANTHER" id="PTHR46268:SF6">
    <property type="entry name" value="UNIVERSAL STRESS PROTEIN UP12"/>
    <property type="match status" value="1"/>
</dbReference>
<keyword evidence="4" id="KW-1185">Reference proteome</keyword>
<dbReference type="SUPFAM" id="SSF52402">
    <property type="entry name" value="Adenine nucleotide alpha hydrolases-like"/>
    <property type="match status" value="2"/>
</dbReference>
<dbReference type="RefSeq" id="WP_110476339.1">
    <property type="nucleotide sequence ID" value="NZ_BMWQ01000007.1"/>
</dbReference>
<sequence>MKHILLPTDFSENSWNAIKYAIHLFKDEACTFHLLNTYTPIIYNFEYVLGTPGQDDLGDSIRKQSLEGLKNLEERITKTFGDNPRHNIKVLSRFDMLVSGIKEYISKNETDLIVMGTKGATGAKEVLFGSNTVHVFKHVKCPILAVPDEYNYERPLEILFPTDLLVDYNLFQIGILKDIAKANNSRLHALHVSTGNDLTFNQINNQLALEAHFKDSAYLYHEYAIMNVTEAIDQFQINSKINLLAMINNKHSFFENLFFKSTINQIGFHLKVPFLVIPSNT</sequence>
<evidence type="ECO:0000313" key="4">
    <source>
        <dbReference type="Proteomes" id="UP000248054"/>
    </source>
</evidence>
<dbReference type="InterPro" id="IPR006015">
    <property type="entry name" value="Universal_stress_UspA"/>
</dbReference>
<dbReference type="Pfam" id="PF00582">
    <property type="entry name" value="Usp"/>
    <property type="match status" value="1"/>
</dbReference>
<dbReference type="EMBL" id="QJTD01000007">
    <property type="protein sequence ID" value="PYE80148.1"/>
    <property type="molecule type" value="Genomic_DNA"/>
</dbReference>
<dbReference type="PANTHER" id="PTHR46268">
    <property type="entry name" value="STRESS RESPONSE PROTEIN NHAX"/>
    <property type="match status" value="1"/>
</dbReference>
<evidence type="ECO:0000256" key="1">
    <source>
        <dbReference type="ARBA" id="ARBA00008791"/>
    </source>
</evidence>
<dbReference type="Gene3D" id="3.40.50.12370">
    <property type="match status" value="1"/>
</dbReference>
<comment type="similarity">
    <text evidence="1">Belongs to the universal stress protein A family.</text>
</comment>
<proteinExistence type="inferred from homology"/>
<gene>
    <name evidence="3" type="ORF">DFQ11_107120</name>
</gene>
<reference evidence="3 4" key="1">
    <citation type="submission" date="2018-06" db="EMBL/GenBank/DDBJ databases">
        <title>Genomic Encyclopedia of Type Strains, Phase III (KMG-III): the genomes of soil and plant-associated and newly described type strains.</title>
        <authorList>
            <person name="Whitman W."/>
        </authorList>
    </citation>
    <scope>NUCLEOTIDE SEQUENCE [LARGE SCALE GENOMIC DNA]</scope>
    <source>
        <strain evidence="3 4">CECT 7945</strain>
    </source>
</reference>
<feature type="domain" description="UspA" evidence="2">
    <location>
        <begin position="1"/>
        <end position="147"/>
    </location>
</feature>
<accession>A0A2V4WUN6</accession>
<protein>
    <submittedName>
        <fullName evidence="3">Nucleotide-binding universal stress UspA family protein</fullName>
    </submittedName>
</protein>